<organism evidence="3 4">
    <name type="scientific">Suillus subaureus</name>
    <dbReference type="NCBI Taxonomy" id="48587"/>
    <lineage>
        <taxon>Eukaryota</taxon>
        <taxon>Fungi</taxon>
        <taxon>Dikarya</taxon>
        <taxon>Basidiomycota</taxon>
        <taxon>Agaricomycotina</taxon>
        <taxon>Agaricomycetes</taxon>
        <taxon>Agaricomycetidae</taxon>
        <taxon>Boletales</taxon>
        <taxon>Suillineae</taxon>
        <taxon>Suillaceae</taxon>
        <taxon>Suillus</taxon>
    </lineage>
</organism>
<proteinExistence type="predicted"/>
<feature type="region of interest" description="Disordered" evidence="1">
    <location>
        <begin position="95"/>
        <end position="153"/>
    </location>
</feature>
<comment type="caution">
    <text evidence="3">The sequence shown here is derived from an EMBL/GenBank/DDBJ whole genome shotgun (WGS) entry which is preliminary data.</text>
</comment>
<feature type="region of interest" description="Disordered" evidence="1">
    <location>
        <begin position="328"/>
        <end position="350"/>
    </location>
</feature>
<dbReference type="PANTHER" id="PTHR14689:SF0">
    <property type="entry name" value="COILED-COIL DOMAIN-CONTAINING PROTEIN 82"/>
    <property type="match status" value="1"/>
</dbReference>
<name>A0A9P7EQ20_9AGAM</name>
<dbReference type="GO" id="GO:0005634">
    <property type="term" value="C:nucleus"/>
    <property type="evidence" value="ECO:0007669"/>
    <property type="project" value="TreeGrafter"/>
</dbReference>
<dbReference type="EMBL" id="JABBWG010000001">
    <property type="protein sequence ID" value="KAG1827251.1"/>
    <property type="molecule type" value="Genomic_DNA"/>
</dbReference>
<feature type="compositionally biased region" description="Basic residues" evidence="1">
    <location>
        <begin position="24"/>
        <end position="35"/>
    </location>
</feature>
<dbReference type="GeneID" id="64635968"/>
<dbReference type="Pfam" id="PF13926">
    <property type="entry name" value="DUF4211"/>
    <property type="match status" value="1"/>
</dbReference>
<feature type="domain" description="DUF4211" evidence="2">
    <location>
        <begin position="197"/>
        <end position="328"/>
    </location>
</feature>
<dbReference type="InterPro" id="IPR025451">
    <property type="entry name" value="DUF4211"/>
</dbReference>
<dbReference type="AlphaFoldDB" id="A0A9P7EQ20"/>
<accession>A0A9P7EQ20</accession>
<dbReference type="Proteomes" id="UP000807769">
    <property type="component" value="Unassembled WGS sequence"/>
</dbReference>
<gene>
    <name evidence="3" type="ORF">BJ212DRAFT_1565445</name>
</gene>
<dbReference type="OrthoDB" id="21499at2759"/>
<reference evidence="3" key="1">
    <citation type="journal article" date="2020" name="New Phytol.">
        <title>Comparative genomics reveals dynamic genome evolution in host specialist ectomycorrhizal fungi.</title>
        <authorList>
            <person name="Lofgren L.A."/>
            <person name="Nguyen N.H."/>
            <person name="Vilgalys R."/>
            <person name="Ruytinx J."/>
            <person name="Liao H.L."/>
            <person name="Branco S."/>
            <person name="Kuo A."/>
            <person name="LaButti K."/>
            <person name="Lipzen A."/>
            <person name="Andreopoulos W."/>
            <person name="Pangilinan J."/>
            <person name="Riley R."/>
            <person name="Hundley H."/>
            <person name="Na H."/>
            <person name="Barry K."/>
            <person name="Grigoriev I.V."/>
            <person name="Stajich J.E."/>
            <person name="Kennedy P.G."/>
        </authorList>
    </citation>
    <scope>NUCLEOTIDE SEQUENCE</scope>
    <source>
        <strain evidence="3">MN1</strain>
    </source>
</reference>
<feature type="region of interest" description="Disordered" evidence="1">
    <location>
        <begin position="1"/>
        <end position="82"/>
    </location>
</feature>
<evidence type="ECO:0000259" key="2">
    <source>
        <dbReference type="Pfam" id="PF13926"/>
    </source>
</evidence>
<feature type="compositionally biased region" description="Basic residues" evidence="1">
    <location>
        <begin position="108"/>
        <end position="120"/>
    </location>
</feature>
<evidence type="ECO:0000313" key="3">
    <source>
        <dbReference type="EMBL" id="KAG1827251.1"/>
    </source>
</evidence>
<sequence length="462" mass="52977">MKQKTLGDFLFPSSPAPISPPAPVKKRQAKRKHKVIALDSDTSDDLAQDSDVGAIKFEPEVIDVSDEDDSPRRPSTRRLKKSLVVTDSLPDVAASDDSLEDRIGIPMRWKRSNKGKRKRKAIADSDDESQPRKRKLVKGARPPSPEGSVIDEVDENDIIESRLRARDKKTTFQKHLEKLKSLKGKKRSEIDLELESSESDAESPELPIAFSMNTHQDLAHQFKIVCQLFVHMAVRSPSDRRSFMKKMLETDTYFSVPLQVARRKLSGMKDSLVTSSVWKPQFKRPLERYPTFELVRMKFSAPQCDACNLGGRISTLMGRVSGKPYDKYDFESEDEDESSSSSDTDSDDIGHKSSDNQFYLGRFCAARTRVFHEFSHWEYHLYHSLLRQIDEVLDDNRSFVRVAFAGGIEPPKNMRDADKVMDWFDQRGLIEFEWQRVRELMDKARNLETHAKRGGDQDDQDM</sequence>
<feature type="compositionally biased region" description="Pro residues" evidence="1">
    <location>
        <begin position="14"/>
        <end position="23"/>
    </location>
</feature>
<protein>
    <recommendedName>
        <fullName evidence="2">DUF4211 domain-containing protein</fullName>
    </recommendedName>
</protein>
<feature type="compositionally biased region" description="Acidic residues" evidence="1">
    <location>
        <begin position="60"/>
        <end position="69"/>
    </location>
</feature>
<dbReference type="PANTHER" id="PTHR14689">
    <property type="entry name" value="PHORBOL-ESTER_DAG-TYPE DOMAIN-CONTAINING PROTEIN"/>
    <property type="match status" value="1"/>
</dbReference>
<evidence type="ECO:0000313" key="4">
    <source>
        <dbReference type="Proteomes" id="UP000807769"/>
    </source>
</evidence>
<evidence type="ECO:0000256" key="1">
    <source>
        <dbReference type="SAM" id="MobiDB-lite"/>
    </source>
</evidence>
<keyword evidence="4" id="KW-1185">Reference proteome</keyword>
<dbReference type="RefSeq" id="XP_041200098.1">
    <property type="nucleotide sequence ID" value="XM_041341952.1"/>
</dbReference>